<protein>
    <submittedName>
        <fullName evidence="2">Uncharacterized protein</fullName>
    </submittedName>
</protein>
<keyword evidence="3" id="KW-1185">Reference proteome</keyword>
<feature type="compositionally biased region" description="Low complexity" evidence="1">
    <location>
        <begin position="57"/>
        <end position="82"/>
    </location>
</feature>
<feature type="region of interest" description="Disordered" evidence="1">
    <location>
        <begin position="22"/>
        <end position="88"/>
    </location>
</feature>
<name>A0AA88GLR3_NAELO</name>
<organism evidence="2 3">
    <name type="scientific">Naegleria lovaniensis</name>
    <name type="common">Amoeba</name>
    <dbReference type="NCBI Taxonomy" id="51637"/>
    <lineage>
        <taxon>Eukaryota</taxon>
        <taxon>Discoba</taxon>
        <taxon>Heterolobosea</taxon>
        <taxon>Tetramitia</taxon>
        <taxon>Eutetramitia</taxon>
        <taxon>Vahlkampfiidae</taxon>
        <taxon>Naegleria</taxon>
    </lineage>
</organism>
<feature type="region of interest" description="Disordered" evidence="1">
    <location>
        <begin position="168"/>
        <end position="195"/>
    </location>
</feature>
<gene>
    <name evidence="2" type="ORF">C9374_006573</name>
</gene>
<evidence type="ECO:0000313" key="3">
    <source>
        <dbReference type="Proteomes" id="UP000816034"/>
    </source>
</evidence>
<reference evidence="2 3" key="1">
    <citation type="journal article" date="2018" name="BMC Genomics">
        <title>The genome of Naegleria lovaniensis, the basis for a comparative approach to unravel pathogenicity factors of the human pathogenic amoeba N. fowleri.</title>
        <authorList>
            <person name="Liechti N."/>
            <person name="Schurch N."/>
            <person name="Bruggmann R."/>
            <person name="Wittwer M."/>
        </authorList>
    </citation>
    <scope>NUCLEOTIDE SEQUENCE [LARGE SCALE GENOMIC DNA]</scope>
    <source>
        <strain evidence="2 3">ATCC 30569</strain>
    </source>
</reference>
<feature type="compositionally biased region" description="Low complexity" evidence="1">
    <location>
        <begin position="23"/>
        <end position="45"/>
    </location>
</feature>
<dbReference type="GeneID" id="68099027"/>
<sequence length="316" mass="34508">MKKNKRLFQLYANNLQVGQQPASTTLTLPTTTTSPLSSTTSSSPLQGACTSPMNSESNTMRTPNTSSPSSRYSPPLSPQQPSHNMVPSQFSLTPMKTSISASSPIQIHNSPLMNSNYRTIPVGINNNQHSTTTNMAVPLHHYVPSGYSQTATTMTTITRGCCHIPGVIHVSPSSPKQQQQQQQQQQGSMTPTTTTLINSIPCKYESNPNNRSCFDQIQPMSTTNKISSIISTPTLTNHHSQSVDTGKASHNGSKSIMLSKAEQEEMLYRTLWSHMESHTSTSQSQTSLSKIVKPSATTNSHFKPKRTKISITELLC</sequence>
<accession>A0AA88GLR3</accession>
<proteinExistence type="predicted"/>
<dbReference type="AlphaFoldDB" id="A0AA88GLR3"/>
<dbReference type="RefSeq" id="XP_044546718.1">
    <property type="nucleotide sequence ID" value="XM_044696448.1"/>
</dbReference>
<comment type="caution">
    <text evidence="2">The sequence shown here is derived from an EMBL/GenBank/DDBJ whole genome shotgun (WGS) entry which is preliminary data.</text>
</comment>
<dbReference type="Proteomes" id="UP000816034">
    <property type="component" value="Unassembled WGS sequence"/>
</dbReference>
<evidence type="ECO:0000313" key="2">
    <source>
        <dbReference type="EMBL" id="KAG2379456.1"/>
    </source>
</evidence>
<feature type="compositionally biased region" description="Low complexity" evidence="1">
    <location>
        <begin position="177"/>
        <end position="186"/>
    </location>
</feature>
<evidence type="ECO:0000256" key="1">
    <source>
        <dbReference type="SAM" id="MobiDB-lite"/>
    </source>
</evidence>
<dbReference type="EMBL" id="PYSW02000028">
    <property type="protein sequence ID" value="KAG2379456.1"/>
    <property type="molecule type" value="Genomic_DNA"/>
</dbReference>